<dbReference type="Proteomes" id="UP000594014">
    <property type="component" value="Chromosome"/>
</dbReference>
<keyword evidence="2" id="KW-1185">Reference proteome</keyword>
<sequence length="205" mass="23191">MHIVIIDDHPLVRQGLSAILSMEDDIIMVGEASSSTEGINLVCEKQPDVAIVDLRLGDSCGLETIRSCKEKTPGCKYIILTSSADRDDFCKAEEIGADGYILKEAFPEEIISAVRLVHRGRKYFDPIMVENYMYNKKHDPFGELTSRERDVLEALGEGLRNREIAMKLYITEFTVKKHVSQILAKLELCDRTQAALWARDRRSTL</sequence>
<organism evidence="1 2">
    <name type="scientific">Anoxybacterium hadale</name>
    <dbReference type="NCBI Taxonomy" id="3408580"/>
    <lineage>
        <taxon>Bacteria</taxon>
        <taxon>Bacillati</taxon>
        <taxon>Bacillota</taxon>
        <taxon>Clostridia</taxon>
        <taxon>Peptostreptococcales</taxon>
        <taxon>Anaerovoracaceae</taxon>
        <taxon>Anoxybacterium</taxon>
    </lineage>
</organism>
<proteinExistence type="predicted"/>
<name>A0ACD1A8Y2_9FIRM</name>
<evidence type="ECO:0000313" key="2">
    <source>
        <dbReference type="Proteomes" id="UP000594014"/>
    </source>
</evidence>
<dbReference type="EMBL" id="CP042469">
    <property type="protein sequence ID" value="QOX62833.1"/>
    <property type="molecule type" value="Genomic_DNA"/>
</dbReference>
<protein>
    <submittedName>
        <fullName evidence="1">Response regulator transcription factor</fullName>
    </submittedName>
</protein>
<accession>A0ACD1A8Y2</accession>
<evidence type="ECO:0000313" key="1">
    <source>
        <dbReference type="EMBL" id="QOX62833.1"/>
    </source>
</evidence>
<reference evidence="1" key="1">
    <citation type="submission" date="2019-08" db="EMBL/GenBank/DDBJ databases">
        <title>Genome sequence of Clostridiales bacterium MT110.</title>
        <authorList>
            <person name="Cao J."/>
        </authorList>
    </citation>
    <scope>NUCLEOTIDE SEQUENCE</scope>
    <source>
        <strain evidence="1">MT110</strain>
    </source>
</reference>
<gene>
    <name evidence="1" type="ORF">FRZ06_05475</name>
</gene>